<gene>
    <name evidence="2" type="ORF">SAMN04488116_1062</name>
</gene>
<feature type="signal peptide" evidence="1">
    <location>
        <begin position="1"/>
        <end position="22"/>
    </location>
</feature>
<evidence type="ECO:0000313" key="3">
    <source>
        <dbReference type="Proteomes" id="UP000184532"/>
    </source>
</evidence>
<keyword evidence="3" id="KW-1185">Reference proteome</keyword>
<proteinExistence type="predicted"/>
<sequence>MTNKYYALFALACVFAANISLANQCDNFYAKITYGLSHTKKALSATNFEHQMYYAERALVALEKSESFKAECGCDASEDKRLDAIEVLQKAVEPVDWDAGRYFSKKSMGIINEVITLLDECTLGATPVVVEDSAESTLEHEAYVETSQNEASMEMEMIKVFDKHSSERLQAAEEAIKNLVTLSKSISQDTSEDKEGPNSLEHHQQMYLENARKLLQEGLLALEAKK</sequence>
<organism evidence="2 3">
    <name type="scientific">Flagellimonas flava</name>
    <dbReference type="NCBI Taxonomy" id="570519"/>
    <lineage>
        <taxon>Bacteria</taxon>
        <taxon>Pseudomonadati</taxon>
        <taxon>Bacteroidota</taxon>
        <taxon>Flavobacteriia</taxon>
        <taxon>Flavobacteriales</taxon>
        <taxon>Flavobacteriaceae</taxon>
        <taxon>Flagellimonas</taxon>
    </lineage>
</organism>
<dbReference type="OrthoDB" id="1438723at2"/>
<reference evidence="3" key="1">
    <citation type="submission" date="2016-11" db="EMBL/GenBank/DDBJ databases">
        <authorList>
            <person name="Varghese N."/>
            <person name="Submissions S."/>
        </authorList>
    </citation>
    <scope>NUCLEOTIDE SEQUENCE [LARGE SCALE GENOMIC DNA]</scope>
    <source>
        <strain evidence="3">DSM 22638</strain>
    </source>
</reference>
<dbReference type="EMBL" id="FQWL01000001">
    <property type="protein sequence ID" value="SHG34347.1"/>
    <property type="molecule type" value="Genomic_DNA"/>
</dbReference>
<name>A0A1M5J189_9FLAO</name>
<accession>A0A1M5J189</accession>
<feature type="chain" id="PRO_5013200424" evidence="1">
    <location>
        <begin position="23"/>
        <end position="226"/>
    </location>
</feature>
<evidence type="ECO:0000313" key="2">
    <source>
        <dbReference type="EMBL" id="SHG34347.1"/>
    </source>
</evidence>
<dbReference type="RefSeq" id="WP_073176888.1">
    <property type="nucleotide sequence ID" value="NZ_FQWL01000001.1"/>
</dbReference>
<dbReference type="AlphaFoldDB" id="A0A1M5J189"/>
<keyword evidence="1" id="KW-0732">Signal</keyword>
<dbReference type="Proteomes" id="UP000184532">
    <property type="component" value="Unassembled WGS sequence"/>
</dbReference>
<evidence type="ECO:0000256" key="1">
    <source>
        <dbReference type="SAM" id="SignalP"/>
    </source>
</evidence>
<protein>
    <submittedName>
        <fullName evidence="2">Uncharacterized protein</fullName>
    </submittedName>
</protein>